<name>M5FW31_DACPD</name>
<organism evidence="1 2">
    <name type="scientific">Dacryopinax primogenitus (strain DJM 731)</name>
    <name type="common">Brown rot fungus</name>
    <dbReference type="NCBI Taxonomy" id="1858805"/>
    <lineage>
        <taxon>Eukaryota</taxon>
        <taxon>Fungi</taxon>
        <taxon>Dikarya</taxon>
        <taxon>Basidiomycota</taxon>
        <taxon>Agaricomycotina</taxon>
        <taxon>Dacrymycetes</taxon>
        <taxon>Dacrymycetales</taxon>
        <taxon>Dacrymycetaceae</taxon>
        <taxon>Dacryopinax</taxon>
    </lineage>
</organism>
<proteinExistence type="predicted"/>
<keyword evidence="2" id="KW-1185">Reference proteome</keyword>
<dbReference type="HOGENOM" id="CLU_2413216_0_0_1"/>
<dbReference type="EMBL" id="JH795862">
    <property type="protein sequence ID" value="EJU02076.1"/>
    <property type="molecule type" value="Genomic_DNA"/>
</dbReference>
<reference evidence="1 2" key="1">
    <citation type="journal article" date="2012" name="Science">
        <title>The Paleozoic origin of enzymatic lignin decomposition reconstructed from 31 fungal genomes.</title>
        <authorList>
            <person name="Floudas D."/>
            <person name="Binder M."/>
            <person name="Riley R."/>
            <person name="Barry K."/>
            <person name="Blanchette R.A."/>
            <person name="Henrissat B."/>
            <person name="Martinez A.T."/>
            <person name="Otillar R."/>
            <person name="Spatafora J.W."/>
            <person name="Yadav J.S."/>
            <person name="Aerts A."/>
            <person name="Benoit I."/>
            <person name="Boyd A."/>
            <person name="Carlson A."/>
            <person name="Copeland A."/>
            <person name="Coutinho P.M."/>
            <person name="de Vries R.P."/>
            <person name="Ferreira P."/>
            <person name="Findley K."/>
            <person name="Foster B."/>
            <person name="Gaskell J."/>
            <person name="Glotzer D."/>
            <person name="Gorecki P."/>
            <person name="Heitman J."/>
            <person name="Hesse C."/>
            <person name="Hori C."/>
            <person name="Igarashi K."/>
            <person name="Jurgens J.A."/>
            <person name="Kallen N."/>
            <person name="Kersten P."/>
            <person name="Kohler A."/>
            <person name="Kuees U."/>
            <person name="Kumar T.K.A."/>
            <person name="Kuo A."/>
            <person name="LaButti K."/>
            <person name="Larrondo L.F."/>
            <person name="Lindquist E."/>
            <person name="Ling A."/>
            <person name="Lombard V."/>
            <person name="Lucas S."/>
            <person name="Lundell T."/>
            <person name="Martin R."/>
            <person name="McLaughlin D.J."/>
            <person name="Morgenstern I."/>
            <person name="Morin E."/>
            <person name="Murat C."/>
            <person name="Nagy L.G."/>
            <person name="Nolan M."/>
            <person name="Ohm R.A."/>
            <person name="Patyshakuliyeva A."/>
            <person name="Rokas A."/>
            <person name="Ruiz-Duenas F.J."/>
            <person name="Sabat G."/>
            <person name="Salamov A."/>
            <person name="Samejima M."/>
            <person name="Schmutz J."/>
            <person name="Slot J.C."/>
            <person name="St John F."/>
            <person name="Stenlid J."/>
            <person name="Sun H."/>
            <person name="Sun S."/>
            <person name="Syed K."/>
            <person name="Tsang A."/>
            <person name="Wiebenga A."/>
            <person name="Young D."/>
            <person name="Pisabarro A."/>
            <person name="Eastwood D.C."/>
            <person name="Martin F."/>
            <person name="Cullen D."/>
            <person name="Grigoriev I.V."/>
            <person name="Hibbett D.S."/>
        </authorList>
    </citation>
    <scope>NUCLEOTIDE SEQUENCE [LARGE SCALE GENOMIC DNA]</scope>
    <source>
        <strain evidence="1 2">DJM-731 SS1</strain>
    </source>
</reference>
<gene>
    <name evidence="1" type="ORF">DACRYDRAFT_107023</name>
</gene>
<evidence type="ECO:0000313" key="1">
    <source>
        <dbReference type="EMBL" id="EJU02076.1"/>
    </source>
</evidence>
<dbReference type="RefSeq" id="XP_040628973.1">
    <property type="nucleotide sequence ID" value="XM_040768379.1"/>
</dbReference>
<protein>
    <submittedName>
        <fullName evidence="1">Uncharacterized protein</fullName>
    </submittedName>
</protein>
<dbReference type="GeneID" id="63683441"/>
<dbReference type="Proteomes" id="UP000030653">
    <property type="component" value="Unassembled WGS sequence"/>
</dbReference>
<evidence type="ECO:0000313" key="2">
    <source>
        <dbReference type="Proteomes" id="UP000030653"/>
    </source>
</evidence>
<sequence length="92" mass="10031">MDLGGVLELEHRVWQIVPLVEGERCGKKSVNGESSGEWNGIGGLASVVKVIDGVDIDVATEQNLLQIRALRDNVKALVKLSQFAWSIYHTSS</sequence>
<accession>M5FW31</accession>
<dbReference type="AlphaFoldDB" id="M5FW31"/>